<organism evidence="1 2">
    <name type="scientific">Dentiscutata heterogama</name>
    <dbReference type="NCBI Taxonomy" id="1316150"/>
    <lineage>
        <taxon>Eukaryota</taxon>
        <taxon>Fungi</taxon>
        <taxon>Fungi incertae sedis</taxon>
        <taxon>Mucoromycota</taxon>
        <taxon>Glomeromycotina</taxon>
        <taxon>Glomeromycetes</taxon>
        <taxon>Diversisporales</taxon>
        <taxon>Gigasporaceae</taxon>
        <taxon>Dentiscutata</taxon>
    </lineage>
</organism>
<name>A0ACA9R5G1_9GLOM</name>
<gene>
    <name evidence="1" type="ORF">DHETER_LOCUS16200</name>
</gene>
<feature type="non-terminal residue" evidence="1">
    <location>
        <position position="132"/>
    </location>
</feature>
<reference evidence="1" key="1">
    <citation type="submission" date="2021-06" db="EMBL/GenBank/DDBJ databases">
        <authorList>
            <person name="Kallberg Y."/>
            <person name="Tangrot J."/>
            <person name="Rosling A."/>
        </authorList>
    </citation>
    <scope>NUCLEOTIDE SEQUENCE</scope>
    <source>
        <strain evidence="1">IL203A</strain>
    </source>
</reference>
<evidence type="ECO:0000313" key="1">
    <source>
        <dbReference type="EMBL" id="CAG8777413.1"/>
    </source>
</evidence>
<keyword evidence="2" id="KW-1185">Reference proteome</keyword>
<protein>
    <submittedName>
        <fullName evidence="1">14522_t:CDS:1</fullName>
    </submittedName>
</protein>
<dbReference type="Proteomes" id="UP000789702">
    <property type="component" value="Unassembled WGS sequence"/>
</dbReference>
<comment type="caution">
    <text evidence="1">The sequence shown here is derived from an EMBL/GenBank/DDBJ whole genome shotgun (WGS) entry which is preliminary data.</text>
</comment>
<feature type="non-terminal residue" evidence="1">
    <location>
        <position position="1"/>
    </location>
</feature>
<accession>A0ACA9R5G1</accession>
<proteinExistence type="predicted"/>
<sequence length="132" mass="15516">PSILDHSESSLLNSENNRNLQRLPLQNIQNIQSHQLSREYANKSLIEYRNRIKDQMLKKNKHPLEYSINDYICVAIPKIDRNSIDRYTLPCKIISELPDKMYHLQCKNRILDTTYGVNELMPLGPTSYEELN</sequence>
<evidence type="ECO:0000313" key="2">
    <source>
        <dbReference type="Proteomes" id="UP000789702"/>
    </source>
</evidence>
<dbReference type="EMBL" id="CAJVPU010060701">
    <property type="protein sequence ID" value="CAG8777413.1"/>
    <property type="molecule type" value="Genomic_DNA"/>
</dbReference>